<dbReference type="EMBL" id="QFOI01000133">
    <property type="protein sequence ID" value="PZP49008.1"/>
    <property type="molecule type" value="Genomic_DNA"/>
</dbReference>
<dbReference type="InterPro" id="IPR045736">
    <property type="entry name" value="START_2"/>
</dbReference>
<dbReference type="SUPFAM" id="SSF55961">
    <property type="entry name" value="Bet v1-like"/>
    <property type="match status" value="1"/>
</dbReference>
<evidence type="ECO:0000313" key="2">
    <source>
        <dbReference type="EMBL" id="PZP49008.1"/>
    </source>
</evidence>
<dbReference type="Gene3D" id="3.30.530.20">
    <property type="match status" value="1"/>
</dbReference>
<dbReference type="Proteomes" id="UP000249645">
    <property type="component" value="Unassembled WGS sequence"/>
</dbReference>
<organism evidence="2 3">
    <name type="scientific">Pseudopedobacter saltans</name>
    <dbReference type="NCBI Taxonomy" id="151895"/>
    <lineage>
        <taxon>Bacteria</taxon>
        <taxon>Pseudomonadati</taxon>
        <taxon>Bacteroidota</taxon>
        <taxon>Sphingobacteriia</taxon>
        <taxon>Sphingobacteriales</taxon>
        <taxon>Sphingobacteriaceae</taxon>
        <taxon>Pseudopedobacter</taxon>
    </lineage>
</organism>
<feature type="domain" description="START-like" evidence="1">
    <location>
        <begin position="1"/>
        <end position="126"/>
    </location>
</feature>
<dbReference type="AlphaFoldDB" id="A0A2W5F0N2"/>
<dbReference type="InterPro" id="IPR023393">
    <property type="entry name" value="START-like_dom_sf"/>
</dbReference>
<reference evidence="2 3" key="1">
    <citation type="submission" date="2017-11" db="EMBL/GenBank/DDBJ databases">
        <title>Infants hospitalized years apart are colonized by the same room-sourced microbial strains.</title>
        <authorList>
            <person name="Brooks B."/>
            <person name="Olm M.R."/>
            <person name="Firek B.A."/>
            <person name="Baker R."/>
            <person name="Thomas B.C."/>
            <person name="Morowitz M.J."/>
            <person name="Banfield J.F."/>
        </authorList>
    </citation>
    <scope>NUCLEOTIDE SEQUENCE [LARGE SCALE GENOMIC DNA]</scope>
    <source>
        <strain evidence="2">S2_009_000_R2_76</strain>
    </source>
</reference>
<name>A0A2W5F0N2_9SPHI</name>
<gene>
    <name evidence="2" type="ORF">DI598_08900</name>
</gene>
<sequence length="127" mass="14806">MAKKQLYTLEYPIKCSPSILYGFLSTASGLQEWFADSVNERDGIFAFSWNGSEPDKAKILDQQEDKSVRYQWLHENADEYFEFDIETAEISNQTILIIKAFAEKNDIKDESLVWDHQVKDLFRRLGS</sequence>
<protein>
    <submittedName>
        <fullName evidence="2">ATPase</fullName>
    </submittedName>
</protein>
<evidence type="ECO:0000313" key="3">
    <source>
        <dbReference type="Proteomes" id="UP000249645"/>
    </source>
</evidence>
<accession>A0A2W5F0N2</accession>
<dbReference type="Pfam" id="PF19569">
    <property type="entry name" value="START_2"/>
    <property type="match status" value="1"/>
</dbReference>
<evidence type="ECO:0000259" key="1">
    <source>
        <dbReference type="Pfam" id="PF19569"/>
    </source>
</evidence>
<comment type="caution">
    <text evidence="2">The sequence shown here is derived from an EMBL/GenBank/DDBJ whole genome shotgun (WGS) entry which is preliminary data.</text>
</comment>
<proteinExistence type="predicted"/>